<dbReference type="NCBIfam" id="NF006769">
    <property type="entry name" value="PRK09290.1-3"/>
    <property type="match status" value="1"/>
</dbReference>
<protein>
    <submittedName>
        <fullName evidence="4">Beta-ureidopropionase</fullName>
        <ecNumber evidence="4">3.5.1.6</ecNumber>
    </submittedName>
</protein>
<comment type="cofactor">
    <cofactor evidence="3">
        <name>Zn(2+)</name>
        <dbReference type="ChEBI" id="CHEBI:29105"/>
    </cofactor>
    <text evidence="3">Binds 2 Zn(2+) ions per subunit.</text>
</comment>
<feature type="binding site" evidence="3">
    <location>
        <position position="115"/>
    </location>
    <ligand>
        <name>Zn(2+)</name>
        <dbReference type="ChEBI" id="CHEBI:29105"/>
        <label>2</label>
    </ligand>
</feature>
<keyword evidence="3" id="KW-0862">Zinc</keyword>
<dbReference type="CDD" id="cd03884">
    <property type="entry name" value="M20_bAS"/>
    <property type="match status" value="1"/>
</dbReference>
<dbReference type="NCBIfam" id="TIGR01879">
    <property type="entry name" value="hydantase"/>
    <property type="match status" value="1"/>
</dbReference>
<dbReference type="InterPro" id="IPR002933">
    <property type="entry name" value="Peptidase_M20"/>
</dbReference>
<dbReference type="EMBL" id="CADCUC010000006">
    <property type="protein sequence ID" value="CAA9304589.1"/>
    <property type="molecule type" value="Genomic_DNA"/>
</dbReference>
<dbReference type="SUPFAM" id="SSF55031">
    <property type="entry name" value="Bacterial exopeptidase dimerisation domain"/>
    <property type="match status" value="1"/>
</dbReference>
<proteinExistence type="inferred from homology"/>
<feature type="binding site" evidence="3">
    <location>
        <position position="150"/>
    </location>
    <ligand>
        <name>Zn(2+)</name>
        <dbReference type="ChEBI" id="CHEBI:29105"/>
        <label>2</label>
    </ligand>
</feature>
<evidence type="ECO:0000256" key="2">
    <source>
        <dbReference type="ARBA" id="ARBA00022801"/>
    </source>
</evidence>
<keyword evidence="2 4" id="KW-0378">Hydrolase</keyword>
<organism evidence="4">
    <name type="scientific">uncultured Microvirga sp</name>
    <dbReference type="NCBI Taxonomy" id="412392"/>
    <lineage>
        <taxon>Bacteria</taxon>
        <taxon>Pseudomonadati</taxon>
        <taxon>Pseudomonadota</taxon>
        <taxon>Alphaproteobacteria</taxon>
        <taxon>Hyphomicrobiales</taxon>
        <taxon>Methylobacteriaceae</taxon>
        <taxon>Microvirga</taxon>
        <taxon>environmental samples</taxon>
    </lineage>
</organism>
<dbReference type="PIRSF" id="PIRSF001235">
    <property type="entry name" value="Amidase_carbamoylase"/>
    <property type="match status" value="1"/>
</dbReference>
<dbReference type="PANTHER" id="PTHR32494">
    <property type="entry name" value="ALLANTOATE DEIMINASE-RELATED"/>
    <property type="match status" value="1"/>
</dbReference>
<keyword evidence="3" id="KW-0479">Metal-binding</keyword>
<dbReference type="Pfam" id="PF01546">
    <property type="entry name" value="Peptidase_M20"/>
    <property type="match status" value="1"/>
</dbReference>
<dbReference type="InterPro" id="IPR010158">
    <property type="entry name" value="Amidase_Cbmase"/>
</dbReference>
<evidence type="ECO:0000313" key="4">
    <source>
        <dbReference type="EMBL" id="CAA9304589.1"/>
    </source>
</evidence>
<feature type="binding site" evidence="3">
    <location>
        <position position="404"/>
    </location>
    <ligand>
        <name>Zn(2+)</name>
        <dbReference type="ChEBI" id="CHEBI:29105"/>
        <label>2</label>
    </ligand>
</feature>
<dbReference type="AlphaFoldDB" id="A0A6J4KFK8"/>
<dbReference type="GO" id="GO:0016813">
    <property type="term" value="F:hydrolase activity, acting on carbon-nitrogen (but not peptide) bonds, in linear amidines"/>
    <property type="evidence" value="ECO:0007669"/>
    <property type="project" value="InterPro"/>
</dbReference>
<evidence type="ECO:0000256" key="1">
    <source>
        <dbReference type="ARBA" id="ARBA00006153"/>
    </source>
</evidence>
<feature type="binding site" evidence="3">
    <location>
        <position position="115"/>
    </location>
    <ligand>
        <name>Zn(2+)</name>
        <dbReference type="ChEBI" id="CHEBI:29105"/>
        <label>1</label>
    </ligand>
</feature>
<dbReference type="Gene3D" id="3.40.630.10">
    <property type="entry name" value="Zn peptidases"/>
    <property type="match status" value="1"/>
</dbReference>
<dbReference type="PANTHER" id="PTHR32494:SF5">
    <property type="entry name" value="ALLANTOATE AMIDOHYDROLASE"/>
    <property type="match status" value="1"/>
</dbReference>
<dbReference type="InterPro" id="IPR036264">
    <property type="entry name" value="Bact_exopeptidase_dim_dom"/>
</dbReference>
<dbReference type="SUPFAM" id="SSF53187">
    <property type="entry name" value="Zn-dependent exopeptidases"/>
    <property type="match status" value="1"/>
</dbReference>
<gene>
    <name evidence="4" type="ORF">AVDCRST_MAG90-27</name>
</gene>
<feature type="binding site" evidence="3">
    <location>
        <position position="211"/>
    </location>
    <ligand>
        <name>Zn(2+)</name>
        <dbReference type="ChEBI" id="CHEBI:29105"/>
        <label>1</label>
    </ligand>
</feature>
<name>A0A6J4KFK8_9HYPH</name>
<accession>A0A6J4KFK8</accession>
<dbReference type="Gene3D" id="3.30.70.360">
    <property type="match status" value="1"/>
</dbReference>
<evidence type="ECO:0000256" key="3">
    <source>
        <dbReference type="PIRSR" id="PIRSR001235-1"/>
    </source>
</evidence>
<sequence>MQATPRRLILVPHLPFCEVPVPSNLSVNGSRLWDTLMTSASIGPGPRGGLRRLTLTEEDGQVRRQLEIWADQGGYGCSVDRLGNMFVRREGADPSLPPVYIGSHLDTQWAGGRFDGVLGVLAGLEILRTLDDLAIETRRAIEVVNWTNEEGARFSPPMMCSLAWSGAATPDWVYAREDKDGIRFGDALEHIGYRREAPVGGRSVDAYFELHIEQSEKLDVAGVPVGIVVGGYPTFGARVAIAGTTAHTGPTPMAKRSNALVGAAMTAVAVNEIGWAHAGDDGKATAARLDLIPNLPGTLSESAELFIDMRHPNVEGLEAMKQEFRAALPGCAERSRTEISIAEEWGFGIFEFDPGLIGLLREIAAQLGVSTLDLRSQAGHDAYNMARIAPTCMIFTPCRDGITHNEAEDIELDATLPGVNLLLHAVLTRANR</sequence>
<dbReference type="GO" id="GO:0003837">
    <property type="term" value="F:beta-ureidopropionase activity"/>
    <property type="evidence" value="ECO:0007669"/>
    <property type="project" value="UniProtKB-EC"/>
</dbReference>
<dbReference type="GO" id="GO:0046872">
    <property type="term" value="F:metal ion binding"/>
    <property type="evidence" value="ECO:0007669"/>
    <property type="project" value="UniProtKB-KW"/>
</dbReference>
<feature type="binding site" evidence="3">
    <location>
        <position position="104"/>
    </location>
    <ligand>
        <name>Zn(2+)</name>
        <dbReference type="ChEBI" id="CHEBI:29105"/>
        <label>1</label>
    </ligand>
</feature>
<reference evidence="4" key="1">
    <citation type="submission" date="2020-02" db="EMBL/GenBank/DDBJ databases">
        <authorList>
            <person name="Meier V. D."/>
        </authorList>
    </citation>
    <scope>NUCLEOTIDE SEQUENCE</scope>
    <source>
        <strain evidence="4">AVDCRST_MAG90</strain>
    </source>
</reference>
<comment type="similarity">
    <text evidence="1">Belongs to the peptidase M20 family.</text>
</comment>
<dbReference type="EC" id="3.5.1.6" evidence="4"/>